<evidence type="ECO:0000256" key="5">
    <source>
        <dbReference type="ARBA" id="ARBA00023122"/>
    </source>
</evidence>
<gene>
    <name evidence="12" type="ordered locus">Oweho_2233</name>
</gene>
<dbReference type="KEGG" id="oho:Oweho_2233"/>
<dbReference type="OrthoDB" id="9798188at2"/>
<evidence type="ECO:0000256" key="7">
    <source>
        <dbReference type="PROSITE-ProRule" id="PRU00703"/>
    </source>
</evidence>
<dbReference type="Proteomes" id="UP000005631">
    <property type="component" value="Chromosome"/>
</dbReference>
<dbReference type="InterPro" id="IPR002550">
    <property type="entry name" value="CNNM"/>
</dbReference>
<evidence type="ECO:0000313" key="13">
    <source>
        <dbReference type="Proteomes" id="UP000005631"/>
    </source>
</evidence>
<feature type="transmembrane region" description="Helical" evidence="9">
    <location>
        <begin position="83"/>
        <end position="107"/>
    </location>
</feature>
<evidence type="ECO:0000259" key="10">
    <source>
        <dbReference type="PROSITE" id="PS51371"/>
    </source>
</evidence>
<evidence type="ECO:0000256" key="8">
    <source>
        <dbReference type="PROSITE-ProRule" id="PRU01193"/>
    </source>
</evidence>
<evidence type="ECO:0000256" key="4">
    <source>
        <dbReference type="ARBA" id="ARBA00022989"/>
    </source>
</evidence>
<dbReference type="PROSITE" id="PS51846">
    <property type="entry name" value="CNNM"/>
    <property type="match status" value="1"/>
</dbReference>
<feature type="domain" description="CBS" evidence="10">
    <location>
        <begin position="264"/>
        <end position="322"/>
    </location>
</feature>
<evidence type="ECO:0000256" key="1">
    <source>
        <dbReference type="ARBA" id="ARBA00004141"/>
    </source>
</evidence>
<dbReference type="STRING" id="926562.Oweho_2233"/>
<comment type="subcellular location">
    <subcellularLocation>
        <location evidence="1">Membrane</location>
        <topology evidence="1">Multi-pass membrane protein</topology>
    </subcellularLocation>
</comment>
<evidence type="ECO:0000313" key="12">
    <source>
        <dbReference type="EMBL" id="AEV33207.1"/>
    </source>
</evidence>
<sequence>MGLLIFYLLLALVVSFFCSLLEAVLLSITPSFIESKLNEGKAWAKLTFEYKKDIDKPLAAILSLNTIAHTVGAAGVGAQAGKVLSSVSMGIISGVLTFLILVFSELIPKTVGARFWKSFTFFTTKSLQFLMIPMYPFVLLSQLIAKAIKRSDEPTVERSEVVALAEIGRREGVFTSQEAKILTNIIKLRSITVRDIMTPRTVMVAAEESTTVGQFQADKKYQRYSRIPIYKVNRDNITGFIHKYDVLLNGDEGLRDVNTQLKELSRTIPVVDQHQNLYTTYKFMVEGSAHIALVVEEFGGTAGLVTMEDIIETLLGMEIMDEFDTTTDMREYARGRWRERASRMGLKMDKQNNKET</sequence>
<feature type="transmembrane region" description="Helical" evidence="9">
    <location>
        <begin position="127"/>
        <end position="145"/>
    </location>
</feature>
<keyword evidence="6 8" id="KW-0472">Membrane</keyword>
<dbReference type="GO" id="GO:0005886">
    <property type="term" value="C:plasma membrane"/>
    <property type="evidence" value="ECO:0007669"/>
    <property type="project" value="TreeGrafter"/>
</dbReference>
<dbReference type="Pfam" id="PF01595">
    <property type="entry name" value="CNNM"/>
    <property type="match status" value="1"/>
</dbReference>
<keyword evidence="4 8" id="KW-1133">Transmembrane helix</keyword>
<dbReference type="InterPro" id="IPR046342">
    <property type="entry name" value="CBS_dom_sf"/>
</dbReference>
<name>G8R4T3_OWEHD</name>
<evidence type="ECO:0000259" key="11">
    <source>
        <dbReference type="PROSITE" id="PS51846"/>
    </source>
</evidence>
<evidence type="ECO:0000256" key="2">
    <source>
        <dbReference type="ARBA" id="ARBA00022692"/>
    </source>
</evidence>
<evidence type="ECO:0000256" key="3">
    <source>
        <dbReference type="ARBA" id="ARBA00022737"/>
    </source>
</evidence>
<keyword evidence="2 8" id="KW-0812">Transmembrane</keyword>
<evidence type="ECO:0000256" key="9">
    <source>
        <dbReference type="SAM" id="Phobius"/>
    </source>
</evidence>
<dbReference type="InterPro" id="IPR044751">
    <property type="entry name" value="Ion_transp-like_CBS"/>
</dbReference>
<dbReference type="Gene3D" id="3.10.580.10">
    <property type="entry name" value="CBS-domain"/>
    <property type="match status" value="1"/>
</dbReference>
<dbReference type="HOGENOM" id="CLU_015237_4_1_10"/>
<dbReference type="eggNOG" id="COG1253">
    <property type="taxonomic scope" value="Bacteria"/>
</dbReference>
<feature type="transmembrane region" description="Helical" evidence="9">
    <location>
        <begin position="58"/>
        <end position="76"/>
    </location>
</feature>
<keyword evidence="13" id="KW-1185">Reference proteome</keyword>
<evidence type="ECO:0000256" key="6">
    <source>
        <dbReference type="ARBA" id="ARBA00023136"/>
    </source>
</evidence>
<dbReference type="PROSITE" id="PS51371">
    <property type="entry name" value="CBS"/>
    <property type="match status" value="1"/>
</dbReference>
<dbReference type="CDD" id="cd04590">
    <property type="entry name" value="CBS_pair_CorC_HlyC_assoc"/>
    <property type="match status" value="1"/>
</dbReference>
<keyword evidence="5 7" id="KW-0129">CBS domain</keyword>
<dbReference type="PANTHER" id="PTHR22777">
    <property type="entry name" value="HEMOLYSIN-RELATED"/>
    <property type="match status" value="1"/>
</dbReference>
<dbReference type="PANTHER" id="PTHR22777:SF4">
    <property type="entry name" value="UPF0053 PROTEIN SLL1254"/>
    <property type="match status" value="1"/>
</dbReference>
<dbReference type="RefSeq" id="WP_014202556.1">
    <property type="nucleotide sequence ID" value="NC_016599.1"/>
</dbReference>
<proteinExistence type="predicted"/>
<keyword evidence="3" id="KW-0677">Repeat</keyword>
<dbReference type="Pfam" id="PF00571">
    <property type="entry name" value="CBS"/>
    <property type="match status" value="1"/>
</dbReference>
<dbReference type="AlphaFoldDB" id="G8R4T3"/>
<organism evidence="12 13">
    <name type="scientific">Owenweeksia hongkongensis (strain DSM 17368 / CIP 108786 / JCM 12287 / NRRL B-23963 / UST20020801)</name>
    <dbReference type="NCBI Taxonomy" id="926562"/>
    <lineage>
        <taxon>Bacteria</taxon>
        <taxon>Pseudomonadati</taxon>
        <taxon>Bacteroidota</taxon>
        <taxon>Flavobacteriia</taxon>
        <taxon>Flavobacteriales</taxon>
        <taxon>Owenweeksiaceae</taxon>
        <taxon>Owenweeksia</taxon>
    </lineage>
</organism>
<dbReference type="SUPFAM" id="SSF54631">
    <property type="entry name" value="CBS-domain pair"/>
    <property type="match status" value="1"/>
</dbReference>
<feature type="domain" description="CNNM transmembrane" evidence="11">
    <location>
        <begin position="1"/>
        <end position="178"/>
    </location>
</feature>
<protein>
    <submittedName>
        <fullName evidence="12">CBS domain-containing protein</fullName>
    </submittedName>
</protein>
<accession>G8R4T3</accession>
<reference evidence="12 13" key="1">
    <citation type="journal article" date="2012" name="Stand. Genomic Sci.">
        <title>Genome sequence of the orange-pigmented seawater bacterium Owenweeksia hongkongensis type strain (UST20020801(T)).</title>
        <authorList>
            <person name="Riedel T."/>
            <person name="Held B."/>
            <person name="Nolan M."/>
            <person name="Lucas S."/>
            <person name="Lapidus A."/>
            <person name="Tice H."/>
            <person name="Del Rio T.G."/>
            <person name="Cheng J.F."/>
            <person name="Han C."/>
            <person name="Tapia R."/>
            <person name="Goodwin L.A."/>
            <person name="Pitluck S."/>
            <person name="Liolios K."/>
            <person name="Mavromatis K."/>
            <person name="Pagani I."/>
            <person name="Ivanova N."/>
            <person name="Mikhailova N."/>
            <person name="Pati A."/>
            <person name="Chen A."/>
            <person name="Palaniappan K."/>
            <person name="Rohde M."/>
            <person name="Tindall B.J."/>
            <person name="Detter J.C."/>
            <person name="Goker M."/>
            <person name="Woyke T."/>
            <person name="Bristow J."/>
            <person name="Eisen J.A."/>
            <person name="Markowitz V."/>
            <person name="Hugenholtz P."/>
            <person name="Klenk H.P."/>
            <person name="Kyrpides N.C."/>
        </authorList>
    </citation>
    <scope>NUCLEOTIDE SEQUENCE</scope>
    <source>
        <strain evidence="13">DSM 17368 / JCM 12287 / NRRL B-23963</strain>
    </source>
</reference>
<dbReference type="EMBL" id="CP003156">
    <property type="protein sequence ID" value="AEV33207.1"/>
    <property type="molecule type" value="Genomic_DNA"/>
</dbReference>
<dbReference type="InterPro" id="IPR000644">
    <property type="entry name" value="CBS_dom"/>
</dbReference>